<keyword evidence="5" id="KW-0227">DNA damage</keyword>
<dbReference type="EC" id="5.6.2.3" evidence="5"/>
<dbReference type="PANTHER" id="PTHR10492:SF57">
    <property type="entry name" value="ATP-DEPENDENT DNA HELICASE"/>
    <property type="match status" value="1"/>
</dbReference>
<evidence type="ECO:0000256" key="3">
    <source>
        <dbReference type="ARBA" id="ARBA00022806"/>
    </source>
</evidence>
<gene>
    <name evidence="10" type="ORF">CGOC_LOCUS139</name>
</gene>
<comment type="cofactor">
    <cofactor evidence="5">
        <name>Mg(2+)</name>
        <dbReference type="ChEBI" id="CHEBI:18420"/>
    </cofactor>
</comment>
<dbReference type="Pfam" id="PF14214">
    <property type="entry name" value="Helitron_like_N"/>
    <property type="match status" value="1"/>
</dbReference>
<dbReference type="Gene3D" id="3.40.50.300">
    <property type="entry name" value="P-loop containing nucleotide triphosphate hydrolases"/>
    <property type="match status" value="2"/>
</dbReference>
<evidence type="ECO:0000256" key="1">
    <source>
        <dbReference type="ARBA" id="ARBA00022741"/>
    </source>
</evidence>
<keyword evidence="2 5" id="KW-0378">Hydrolase</keyword>
<accession>A0A3P6QRH3</accession>
<feature type="domain" description="DNA helicase Pif1-like 2B" evidence="9">
    <location>
        <begin position="1272"/>
        <end position="1318"/>
    </location>
</feature>
<comment type="catalytic activity">
    <reaction evidence="5">
        <text>ATP + H2O = ADP + phosphate + H(+)</text>
        <dbReference type="Rhea" id="RHEA:13065"/>
        <dbReference type="ChEBI" id="CHEBI:15377"/>
        <dbReference type="ChEBI" id="CHEBI:15378"/>
        <dbReference type="ChEBI" id="CHEBI:30616"/>
        <dbReference type="ChEBI" id="CHEBI:43474"/>
        <dbReference type="ChEBI" id="CHEBI:456216"/>
        <dbReference type="EC" id="5.6.2.3"/>
    </reaction>
</comment>
<evidence type="ECO:0000259" key="6">
    <source>
        <dbReference type="Pfam" id="PF02689"/>
    </source>
</evidence>
<evidence type="ECO:0000259" key="9">
    <source>
        <dbReference type="Pfam" id="PF21530"/>
    </source>
</evidence>
<protein>
    <recommendedName>
        <fullName evidence="5">ATP-dependent DNA helicase</fullName>
        <ecNumber evidence="5">5.6.2.3</ecNumber>
    </recommendedName>
</protein>
<proteinExistence type="inferred from homology"/>
<dbReference type="OrthoDB" id="5864836at2759"/>
<dbReference type="FunFam" id="3.40.50.300:FF:002884">
    <property type="entry name" value="ATP-dependent DNA helicase"/>
    <property type="match status" value="1"/>
</dbReference>
<reference evidence="10 11" key="1">
    <citation type="submission" date="2018-11" db="EMBL/GenBank/DDBJ databases">
        <authorList>
            <consortium name="Pathogen Informatics"/>
        </authorList>
    </citation>
    <scope>NUCLEOTIDE SEQUENCE [LARGE SCALE GENOMIC DNA]</scope>
</reference>
<name>A0A3P6QRH3_CYLGO</name>
<dbReference type="GO" id="GO:0000723">
    <property type="term" value="P:telomere maintenance"/>
    <property type="evidence" value="ECO:0007669"/>
    <property type="project" value="InterPro"/>
</dbReference>
<keyword evidence="4 5" id="KW-0067">ATP-binding</keyword>
<comment type="similarity">
    <text evidence="5">Belongs to the helicase family.</text>
</comment>
<feature type="non-terminal residue" evidence="10">
    <location>
        <position position="1421"/>
    </location>
</feature>
<evidence type="ECO:0000259" key="7">
    <source>
        <dbReference type="Pfam" id="PF05970"/>
    </source>
</evidence>
<dbReference type="Pfam" id="PF21530">
    <property type="entry name" value="Pif1_2B_dom"/>
    <property type="match status" value="1"/>
</dbReference>
<dbReference type="InterPro" id="IPR003840">
    <property type="entry name" value="DNA_helicase_dom"/>
</dbReference>
<feature type="non-terminal residue" evidence="10">
    <location>
        <position position="1"/>
    </location>
</feature>
<dbReference type="InterPro" id="IPR010285">
    <property type="entry name" value="DNA_helicase_pif1-like_DEAD"/>
</dbReference>
<evidence type="ECO:0000256" key="4">
    <source>
        <dbReference type="ARBA" id="ARBA00022840"/>
    </source>
</evidence>
<keyword evidence="11" id="KW-1185">Reference proteome</keyword>
<dbReference type="GO" id="GO:0005524">
    <property type="term" value="F:ATP binding"/>
    <property type="evidence" value="ECO:0007669"/>
    <property type="project" value="UniProtKB-KW"/>
</dbReference>
<keyword evidence="5" id="KW-0233">DNA recombination</keyword>
<dbReference type="GO" id="GO:0016887">
    <property type="term" value="F:ATP hydrolysis activity"/>
    <property type="evidence" value="ECO:0007669"/>
    <property type="project" value="RHEA"/>
</dbReference>
<dbReference type="InterPro" id="IPR027417">
    <property type="entry name" value="P-loop_NTPase"/>
</dbReference>
<dbReference type="GO" id="GO:0043139">
    <property type="term" value="F:5'-3' DNA helicase activity"/>
    <property type="evidence" value="ECO:0007669"/>
    <property type="project" value="UniProtKB-EC"/>
</dbReference>
<dbReference type="EMBL" id="UYRV01000160">
    <property type="protein sequence ID" value="VDK43225.1"/>
    <property type="molecule type" value="Genomic_DNA"/>
</dbReference>
<sequence length="1421" mass="161270">NDTNDENCNLPITNVKLNIHERELADTLDEDESSLQHIVFDRKIIKISAIGNVAQHRQRSVPNLRIALTVNNVEENYLGSLSVACSHCGAFYFPGEARRVSGCFNACCNFGNISLNLFSEFPELFHSFFTGTDALCKNFRQHIRSYNSALAMASMGAQVDTPRGSGPYCYRIHGQVYHYAGPLTPKEGIRPQFGQVYILDTDSAAAERSGNPANAECSATVMQLLTSWLHTHNSYAVSLQMMGSVAAEEERRALAEGREVPTIRMIFEDVSNLDRRRYNVPAANEIAVVYVGEDNDVPATRALAIHHKRDGLQLIRDIDGCCDPLTYPLLFPRGGLCWHVDLTKNPSGRSRTRITQREFYSNLLALRSSFNPLHHAGKLLQQFVVDAYVKIEQNRLNYMRTHQKELRIDSYRGLMDHLASDNVDGPPGQRVILPSSFPGSPRAMHQSYQDAMSIVAKYGKPDYFLTFTCNPQWREIKENLFPGQSASDRPDLVARVFHRKLKILHNYLFEKKVLGSVAAYVGIVEWQKRGLPHCHMLLIMTTDAKPRSPEDVDAAVQAQIPNASENPRLLGIVAKNMIHRQCGATNPTAPCMVNGECAKRYPKEYRETTDVDVDGYPKYRRPDNGRTVTTGGKIFDNRHVVPYNRYLLLLLNAHINLEICGYLQAVKYLYKYVYKGPDRASLRLLQQDRSQKFDEIRAHLDARYVCAPEALHHIFSYECQFKSDTVCRLPVHLPDFQSVTFQSGEEREAAVREAAKDSMLTAWFKLNSEYEIMGDNAGASTMVDPRTLYYHQLPEHFTFVKERKWKRRERSNRQIGRMHTVPPNDPERFSLRILLLHRKNIRSFEDLRTVEGRLHLTFLDAARALGLLHDDSHYESCLEEAARFQMPAELRALFSYMLAFCEISDPRNLYDRFKSDMAEDFIYRGSTEYEAEALAYFDLYDRLQVLRYDLSVRIPLPAQSRPVLPDQTDYAYHDQKGKEMYQCLNQQQKLAADDILASSVFGRGKLHFVDGPGGSGKTYLYNAIYHILKGERKSVVCVAWTGIAASLLPEGRTASSTFKLNMKSGNRECSMRREAKEATILKEASTIIWDEISMVPRFSLEAVDLLLQDLMCTNELFGGKTVVLGGDFRQVLPIVERGRECDMIDACVKNSQFWKSFRMHRLSVNMRAAESGSSWCDFLMSVGNGEASEDEAGRIQLPTEIISNGNLIDEVFGDLLTDFETLSERAILTPRNLEAHRINEEALEKLPGLLHEYRSIDDVVSEDSQSTDYTSEFLNSLAPAGLPPHKLRMKEGSIVMLLRNLDVRNGLCNGTRLIVTHFGRFVLGCRFACGERKGKFVLIPRIDNYTDTGVPFRLRRRQFPLRLSFAMTINKAQGQSLSNVGVCLATDVFSHGQLYVALSRARRKEGLKVHKNEDRVTNVVI</sequence>
<dbReference type="GO" id="GO:0006281">
    <property type="term" value="P:DNA repair"/>
    <property type="evidence" value="ECO:0007669"/>
    <property type="project" value="UniProtKB-KW"/>
</dbReference>
<evidence type="ECO:0000256" key="2">
    <source>
        <dbReference type="ARBA" id="ARBA00022801"/>
    </source>
</evidence>
<dbReference type="SUPFAM" id="SSF52540">
    <property type="entry name" value="P-loop containing nucleoside triphosphate hydrolases"/>
    <property type="match status" value="2"/>
</dbReference>
<evidence type="ECO:0000256" key="5">
    <source>
        <dbReference type="RuleBase" id="RU363044"/>
    </source>
</evidence>
<evidence type="ECO:0000313" key="11">
    <source>
        <dbReference type="Proteomes" id="UP000271889"/>
    </source>
</evidence>
<keyword evidence="5" id="KW-0234">DNA repair</keyword>
<feature type="domain" description="Helitron helicase-like" evidence="8">
    <location>
        <begin position="365"/>
        <end position="538"/>
    </location>
</feature>
<dbReference type="GO" id="GO:0006310">
    <property type="term" value="P:DNA recombination"/>
    <property type="evidence" value="ECO:0007669"/>
    <property type="project" value="UniProtKB-KW"/>
</dbReference>
<evidence type="ECO:0000259" key="8">
    <source>
        <dbReference type="Pfam" id="PF14214"/>
    </source>
</evidence>
<dbReference type="Proteomes" id="UP000271889">
    <property type="component" value="Unassembled WGS sequence"/>
</dbReference>
<dbReference type="PANTHER" id="PTHR10492">
    <property type="match status" value="1"/>
</dbReference>
<feature type="domain" description="DNA replication helicase" evidence="6">
    <location>
        <begin position="1365"/>
        <end position="1412"/>
    </location>
</feature>
<evidence type="ECO:0000313" key="10">
    <source>
        <dbReference type="EMBL" id="VDK43225.1"/>
    </source>
</evidence>
<feature type="domain" description="DNA helicase Pif1-like DEAD-box helicase" evidence="7">
    <location>
        <begin position="983"/>
        <end position="1189"/>
    </location>
</feature>
<dbReference type="Pfam" id="PF05970">
    <property type="entry name" value="PIF1"/>
    <property type="match status" value="1"/>
</dbReference>
<dbReference type="InterPro" id="IPR049163">
    <property type="entry name" value="Pif1-like_2B_dom"/>
</dbReference>
<organism evidence="10 11">
    <name type="scientific">Cylicostephanus goldi</name>
    <name type="common">Nematode worm</name>
    <dbReference type="NCBI Taxonomy" id="71465"/>
    <lineage>
        <taxon>Eukaryota</taxon>
        <taxon>Metazoa</taxon>
        <taxon>Ecdysozoa</taxon>
        <taxon>Nematoda</taxon>
        <taxon>Chromadorea</taxon>
        <taxon>Rhabditida</taxon>
        <taxon>Rhabditina</taxon>
        <taxon>Rhabditomorpha</taxon>
        <taxon>Strongyloidea</taxon>
        <taxon>Strongylidae</taxon>
        <taxon>Cylicostephanus</taxon>
    </lineage>
</organism>
<dbReference type="InterPro" id="IPR025476">
    <property type="entry name" value="Helitron_helicase-like"/>
</dbReference>
<keyword evidence="1 5" id="KW-0547">Nucleotide-binding</keyword>
<dbReference type="Pfam" id="PF02689">
    <property type="entry name" value="Herpes_Helicase"/>
    <property type="match status" value="1"/>
</dbReference>
<keyword evidence="3 5" id="KW-0347">Helicase</keyword>
<dbReference type="CDD" id="cd18809">
    <property type="entry name" value="SF1_C_RecD"/>
    <property type="match status" value="1"/>
</dbReference>